<dbReference type="AlphaFoldDB" id="A0A918GIB4"/>
<gene>
    <name evidence="1" type="ORF">GCM10010171_34490</name>
</gene>
<accession>A0A918GIB4</accession>
<reference evidence="1" key="1">
    <citation type="journal article" date="2014" name="Int. J. Syst. Evol. Microbiol.">
        <title>Complete genome sequence of Corynebacterium casei LMG S-19264T (=DSM 44701T), isolated from a smear-ripened cheese.</title>
        <authorList>
            <consortium name="US DOE Joint Genome Institute (JGI-PGF)"/>
            <person name="Walter F."/>
            <person name="Albersmeier A."/>
            <person name="Kalinowski J."/>
            <person name="Ruckert C."/>
        </authorList>
    </citation>
    <scope>NUCLEOTIDE SEQUENCE</scope>
    <source>
        <strain evidence="1">JCM 3276</strain>
    </source>
</reference>
<organism evidence="1 2">
    <name type="scientific">Actinokineospora fastidiosa</name>
    <dbReference type="NCBI Taxonomy" id="1816"/>
    <lineage>
        <taxon>Bacteria</taxon>
        <taxon>Bacillati</taxon>
        <taxon>Actinomycetota</taxon>
        <taxon>Actinomycetes</taxon>
        <taxon>Pseudonocardiales</taxon>
        <taxon>Pseudonocardiaceae</taxon>
        <taxon>Actinokineospora</taxon>
    </lineage>
</organism>
<protein>
    <submittedName>
        <fullName evidence="1">Uncharacterized protein</fullName>
    </submittedName>
</protein>
<dbReference type="Proteomes" id="UP000660680">
    <property type="component" value="Unassembled WGS sequence"/>
</dbReference>
<sequence>MGGGLLSARACVKQGVVGGKQVWLRVSGVGVQQVGMEQLGAVGEADGL</sequence>
<dbReference type="EMBL" id="BMRB01000002">
    <property type="protein sequence ID" value="GGS36746.1"/>
    <property type="molecule type" value="Genomic_DNA"/>
</dbReference>
<evidence type="ECO:0000313" key="2">
    <source>
        <dbReference type="Proteomes" id="UP000660680"/>
    </source>
</evidence>
<evidence type="ECO:0000313" key="1">
    <source>
        <dbReference type="EMBL" id="GGS36746.1"/>
    </source>
</evidence>
<comment type="caution">
    <text evidence="1">The sequence shown here is derived from an EMBL/GenBank/DDBJ whole genome shotgun (WGS) entry which is preliminary data.</text>
</comment>
<name>A0A918GIB4_9PSEU</name>
<reference evidence="1" key="2">
    <citation type="submission" date="2020-09" db="EMBL/GenBank/DDBJ databases">
        <authorList>
            <person name="Sun Q."/>
            <person name="Ohkuma M."/>
        </authorList>
    </citation>
    <scope>NUCLEOTIDE SEQUENCE</scope>
    <source>
        <strain evidence="1">JCM 3276</strain>
    </source>
</reference>
<keyword evidence="2" id="KW-1185">Reference proteome</keyword>
<proteinExistence type="predicted"/>